<dbReference type="AlphaFoldDB" id="A0A5M8PGR5"/>
<evidence type="ECO:0000313" key="2">
    <source>
        <dbReference type="EMBL" id="KAA6408577.1"/>
    </source>
</evidence>
<comment type="caution">
    <text evidence="2">The sequence shown here is derived from an EMBL/GenBank/DDBJ whole genome shotgun (WGS) entry which is preliminary data.</text>
</comment>
<feature type="signal peptide" evidence="1">
    <location>
        <begin position="1"/>
        <end position="21"/>
    </location>
</feature>
<evidence type="ECO:0000313" key="3">
    <source>
        <dbReference type="Proteomes" id="UP000324767"/>
    </source>
</evidence>
<feature type="chain" id="PRO_5024376939" evidence="1">
    <location>
        <begin position="22"/>
        <end position="204"/>
    </location>
</feature>
<gene>
    <name evidence="2" type="ORF">FRX48_07659</name>
</gene>
<keyword evidence="1" id="KW-0732">Signal</keyword>
<dbReference type="OrthoDB" id="5294920at2759"/>
<organism evidence="2 3">
    <name type="scientific">Lasallia pustulata</name>
    <dbReference type="NCBI Taxonomy" id="136370"/>
    <lineage>
        <taxon>Eukaryota</taxon>
        <taxon>Fungi</taxon>
        <taxon>Dikarya</taxon>
        <taxon>Ascomycota</taxon>
        <taxon>Pezizomycotina</taxon>
        <taxon>Lecanoromycetes</taxon>
        <taxon>OSLEUM clade</taxon>
        <taxon>Umbilicariomycetidae</taxon>
        <taxon>Umbilicariales</taxon>
        <taxon>Umbilicariaceae</taxon>
        <taxon>Lasallia</taxon>
    </lineage>
</organism>
<reference evidence="2 3" key="1">
    <citation type="submission" date="2019-09" db="EMBL/GenBank/DDBJ databases">
        <title>The hologenome of the rock-dwelling lichen Lasallia pustulata.</title>
        <authorList>
            <person name="Greshake Tzovaras B."/>
            <person name="Segers F."/>
            <person name="Bicker A."/>
            <person name="Dal Grande F."/>
            <person name="Otte J."/>
            <person name="Hankeln T."/>
            <person name="Schmitt I."/>
            <person name="Ebersberger I."/>
        </authorList>
    </citation>
    <scope>NUCLEOTIDE SEQUENCE [LARGE SCALE GENOMIC DNA]</scope>
    <source>
        <strain evidence="2">A1-1</strain>
    </source>
</reference>
<dbReference type="Proteomes" id="UP000324767">
    <property type="component" value="Unassembled WGS sequence"/>
</dbReference>
<name>A0A5M8PGR5_9LECA</name>
<accession>A0A5M8PGR5</accession>
<dbReference type="EMBL" id="VXIT01000013">
    <property type="protein sequence ID" value="KAA6408577.1"/>
    <property type="molecule type" value="Genomic_DNA"/>
</dbReference>
<sequence length="204" mass="22269">MRAFYLSVLMGLSQCAVLSFARVFLPPSHNPTPTAVPQYCANSISTLAGSTFTRRSVPVPSLRRQQKPIIWCARGTQTYIAITIISPFPGDVLAPVLYTSLSQIDINIRNNLKELRFDRVIGQSMQYTVGGVGVETWDANDHRTTWGVLQAAVSALVNFVEYFGLNVNMIFDTYDGANQIGSGNVTWVGKAPEGTGKTCRTVGC</sequence>
<evidence type="ECO:0000256" key="1">
    <source>
        <dbReference type="SAM" id="SignalP"/>
    </source>
</evidence>
<protein>
    <submittedName>
        <fullName evidence="2">Uncharacterized protein</fullName>
    </submittedName>
</protein>
<proteinExistence type="predicted"/>